<dbReference type="Gene3D" id="3.90.226.10">
    <property type="entry name" value="2-enoyl-CoA Hydratase, Chain A, domain 1"/>
    <property type="match status" value="1"/>
</dbReference>
<feature type="transmembrane region" description="Helical" evidence="1">
    <location>
        <begin position="7"/>
        <end position="30"/>
    </location>
</feature>
<evidence type="ECO:0008006" key="4">
    <source>
        <dbReference type="Google" id="ProtNLM"/>
    </source>
</evidence>
<dbReference type="EMBL" id="ATBP01000150">
    <property type="protein sequence ID" value="ETR72411.1"/>
    <property type="molecule type" value="Genomic_DNA"/>
</dbReference>
<organism evidence="2 3">
    <name type="scientific">Candidatus Magnetoglobus multicellularis str. Araruama</name>
    <dbReference type="NCBI Taxonomy" id="890399"/>
    <lineage>
        <taxon>Bacteria</taxon>
        <taxon>Pseudomonadati</taxon>
        <taxon>Thermodesulfobacteriota</taxon>
        <taxon>Desulfobacteria</taxon>
        <taxon>Desulfobacterales</taxon>
        <taxon>Desulfobacteraceae</taxon>
        <taxon>Candidatus Magnetoglobus</taxon>
    </lineage>
</organism>
<gene>
    <name evidence="2" type="ORF">OMM_07520</name>
</gene>
<evidence type="ECO:0000256" key="1">
    <source>
        <dbReference type="SAM" id="Phobius"/>
    </source>
</evidence>
<keyword evidence="1" id="KW-1133">Transmembrane helix</keyword>
<name>A0A1V1PC45_9BACT</name>
<keyword evidence="1" id="KW-0472">Membrane</keyword>
<protein>
    <recommendedName>
        <fullName evidence="4">Peptidase S49 domain-containing protein</fullName>
    </recommendedName>
</protein>
<evidence type="ECO:0000313" key="3">
    <source>
        <dbReference type="Proteomes" id="UP000189670"/>
    </source>
</evidence>
<comment type="caution">
    <text evidence="2">The sequence shown here is derived from an EMBL/GenBank/DDBJ whole genome shotgun (WGS) entry which is preliminary data.</text>
</comment>
<dbReference type="InterPro" id="IPR029045">
    <property type="entry name" value="ClpP/crotonase-like_dom_sf"/>
</dbReference>
<dbReference type="Proteomes" id="UP000189670">
    <property type="component" value="Unassembled WGS sequence"/>
</dbReference>
<proteinExistence type="predicted"/>
<sequence length="145" mass="16925">MFSRRHPYLFFILVNTSIMCGTLIILSLALTVSVSAPEYGEKVGIIEIEGMIVDALPVIEDLKYFRENEQVKAILVRINSPGGGVAPSQEIFREILKTKKKKDHCFHGHCGCFGWLLYCISSRWDYCQYRYYHRQYWCDHGLYEF</sequence>
<dbReference type="PANTHER" id="PTHR42987:SF7">
    <property type="entry name" value="SIGNAL PEPTIDE PEPTIDASE SPPA-RELATED"/>
    <property type="match status" value="1"/>
</dbReference>
<evidence type="ECO:0000313" key="2">
    <source>
        <dbReference type="EMBL" id="ETR72411.1"/>
    </source>
</evidence>
<accession>A0A1V1PC45</accession>
<reference evidence="3" key="1">
    <citation type="submission" date="2012-11" db="EMBL/GenBank/DDBJ databases">
        <authorList>
            <person name="Lucero-Rivera Y.E."/>
            <person name="Tovar-Ramirez D."/>
        </authorList>
    </citation>
    <scope>NUCLEOTIDE SEQUENCE [LARGE SCALE GENOMIC DNA]</scope>
    <source>
        <strain evidence="3">Araruama</strain>
    </source>
</reference>
<dbReference type="SUPFAM" id="SSF52096">
    <property type="entry name" value="ClpP/crotonase"/>
    <property type="match status" value="1"/>
</dbReference>
<dbReference type="AlphaFoldDB" id="A0A1V1PC45"/>
<keyword evidence="1" id="KW-0812">Transmembrane</keyword>
<dbReference type="PANTHER" id="PTHR42987">
    <property type="entry name" value="PEPTIDASE S49"/>
    <property type="match status" value="1"/>
</dbReference>